<accession>A0A8A1L7S6</accession>
<dbReference type="Proteomes" id="UP000663419">
    <property type="component" value="Chromosome 1"/>
</dbReference>
<proteinExistence type="predicted"/>
<evidence type="ECO:0000256" key="1">
    <source>
        <dbReference type="SAM" id="SignalP"/>
    </source>
</evidence>
<gene>
    <name evidence="2" type="ORF">I7I53_10756</name>
</gene>
<sequence>MLNRFALSLRVAHLLFELFLGVATFGKQIIFSHHISYLSHACRLDSFCRSTPDGILLEHMVAMCQPSTRPHTNYTLRSDMVASTSPLNEIMDQRDYTLWSDVVANQSPSDSNQPIYSAYALEVGGG</sequence>
<evidence type="ECO:0000313" key="3">
    <source>
        <dbReference type="Proteomes" id="UP000663419"/>
    </source>
</evidence>
<organism evidence="2 3">
    <name type="scientific">Ajellomyces capsulatus (strain H88)</name>
    <name type="common">Darling's disease fungus</name>
    <name type="synonym">Histoplasma capsulatum</name>
    <dbReference type="NCBI Taxonomy" id="544711"/>
    <lineage>
        <taxon>Eukaryota</taxon>
        <taxon>Fungi</taxon>
        <taxon>Dikarya</taxon>
        <taxon>Ascomycota</taxon>
        <taxon>Pezizomycotina</taxon>
        <taxon>Eurotiomycetes</taxon>
        <taxon>Eurotiomycetidae</taxon>
        <taxon>Onygenales</taxon>
        <taxon>Ajellomycetaceae</taxon>
        <taxon>Histoplasma</taxon>
    </lineage>
</organism>
<name>A0A8A1L7S6_AJEC8</name>
<feature type="chain" id="PRO_5034069521" evidence="1">
    <location>
        <begin position="25"/>
        <end position="126"/>
    </location>
</feature>
<reference evidence="2" key="1">
    <citation type="submission" date="2021-01" db="EMBL/GenBank/DDBJ databases">
        <title>Chromosome-level genome assembly of a human fungal pathogen reveals clustering of transcriptionally co-regulated genes.</title>
        <authorList>
            <person name="Voorhies M."/>
            <person name="Cohen S."/>
            <person name="Shea T.P."/>
            <person name="Petrus S."/>
            <person name="Munoz J.F."/>
            <person name="Poplawski S."/>
            <person name="Goldman W.E."/>
            <person name="Michael T."/>
            <person name="Cuomo C.A."/>
            <person name="Sil A."/>
            <person name="Beyhan S."/>
        </authorList>
    </citation>
    <scope>NUCLEOTIDE SEQUENCE</scope>
    <source>
        <strain evidence="2">H88</strain>
    </source>
</reference>
<evidence type="ECO:0000313" key="2">
    <source>
        <dbReference type="EMBL" id="QSS50169.1"/>
    </source>
</evidence>
<protein>
    <submittedName>
        <fullName evidence="2">Uncharacterized protein</fullName>
    </submittedName>
</protein>
<dbReference type="EMBL" id="CP069102">
    <property type="protein sequence ID" value="QSS50169.1"/>
    <property type="molecule type" value="Genomic_DNA"/>
</dbReference>
<feature type="signal peptide" evidence="1">
    <location>
        <begin position="1"/>
        <end position="24"/>
    </location>
</feature>
<dbReference type="AlphaFoldDB" id="A0A8A1L7S6"/>
<keyword evidence="1" id="KW-0732">Signal</keyword>
<dbReference type="VEuPathDB" id="FungiDB:I7I53_10756"/>